<name>A0ABN6P6J3_9PROT</name>
<sequence>MLLGGVLLVAAGPSAAQTAPGQDPDAGAWRTWVLGSGRDYRLPPPPGTADTRAELAMVRDQAAFRDAAMRQRIGWWDAAAPSYRWNQIAVEAAIAAGLNANMASRHLAVLHTALADAMVAAWDSKYAYNRPRPASVDPSVETLVATPSSPSYPDEHAVAGAVAATLLGRMFPARADHFARLAEEAGRSRLVAGVSFPSDVASGMILGHRVAAAALERAARDRSDLPWTGSVPTTPGLWNGTNPIMPQAATWVPWLLASPDEFRPPPPPAHDSPERAAEMAVVRNFQRTPWTNAQALFWDIAVGGLRNYEYWNLEAGRLLMEHGEARNAPRAARALALLNVAFYDAGVSCWDAKYAFWTIRPFQLDPSFRTVFPTANHPAYPAAHSCFSMTSALVLSHLYPREEERLRGLGRISGDSRVWAGIHYPSDVTVGQEIAARVAARVVERAVADGSAPAVR</sequence>
<dbReference type="Proteomes" id="UP000831327">
    <property type="component" value="Chromosome"/>
</dbReference>
<evidence type="ECO:0000313" key="2">
    <source>
        <dbReference type="EMBL" id="BDG73302.1"/>
    </source>
</evidence>
<dbReference type="PRINTS" id="PR00483">
    <property type="entry name" value="BACPHPHTASE"/>
</dbReference>
<dbReference type="EMBL" id="AP025637">
    <property type="protein sequence ID" value="BDG73302.1"/>
    <property type="molecule type" value="Genomic_DNA"/>
</dbReference>
<dbReference type="InterPro" id="IPR000326">
    <property type="entry name" value="PAP2/HPO"/>
</dbReference>
<protein>
    <recommendedName>
        <fullName evidence="1">Phosphatidic acid phosphatase type 2/haloperoxidase domain-containing protein</fullName>
    </recommendedName>
</protein>
<evidence type="ECO:0000313" key="3">
    <source>
        <dbReference type="Proteomes" id="UP000831327"/>
    </source>
</evidence>
<dbReference type="PANTHER" id="PTHR34599">
    <property type="entry name" value="PEROXIDASE-RELATED"/>
    <property type="match status" value="1"/>
</dbReference>
<keyword evidence="3" id="KW-1185">Reference proteome</keyword>
<proteinExistence type="predicted"/>
<dbReference type="InterPro" id="IPR001011">
    <property type="entry name" value="Acid_Pase_classA_bac"/>
</dbReference>
<dbReference type="PANTHER" id="PTHR34599:SF2">
    <property type="entry name" value="TRAF-TYPE DOMAIN-CONTAINING PROTEIN"/>
    <property type="match status" value="1"/>
</dbReference>
<dbReference type="Pfam" id="PF01569">
    <property type="entry name" value="PAP2"/>
    <property type="match status" value="2"/>
</dbReference>
<dbReference type="InterPro" id="IPR052559">
    <property type="entry name" value="V-haloperoxidase"/>
</dbReference>
<feature type="domain" description="Phosphatidic acid phosphatase type 2/haloperoxidase" evidence="1">
    <location>
        <begin position="108"/>
        <end position="215"/>
    </location>
</feature>
<accession>A0ABN6P6J3</accession>
<evidence type="ECO:0000259" key="1">
    <source>
        <dbReference type="SMART" id="SM00014"/>
    </source>
</evidence>
<gene>
    <name evidence="2" type="ORF">Rmf_32310</name>
</gene>
<organism evidence="2 3">
    <name type="scientific">Roseomonas fluvialis</name>
    <dbReference type="NCBI Taxonomy" id="1750527"/>
    <lineage>
        <taxon>Bacteria</taxon>
        <taxon>Pseudomonadati</taxon>
        <taxon>Pseudomonadota</taxon>
        <taxon>Alphaproteobacteria</taxon>
        <taxon>Acetobacterales</taxon>
        <taxon>Roseomonadaceae</taxon>
        <taxon>Roseomonas</taxon>
    </lineage>
</organism>
<dbReference type="Gene3D" id="1.10.606.20">
    <property type="match status" value="2"/>
</dbReference>
<dbReference type="InterPro" id="IPR036938">
    <property type="entry name" value="PAP2/HPO_sf"/>
</dbReference>
<reference evidence="2 3" key="1">
    <citation type="journal article" date="2016" name="Microbes Environ.">
        <title>Phylogenetically diverse aerobic anoxygenic phototrophic bacteria isolated from epilithic biofilms in Tama river, Japan.</title>
        <authorList>
            <person name="Hirose S."/>
            <person name="Matsuura K."/>
            <person name="Haruta S."/>
        </authorList>
    </citation>
    <scope>NUCLEOTIDE SEQUENCE [LARGE SCALE GENOMIC DNA]</scope>
    <source>
        <strain evidence="2 3">S08</strain>
    </source>
</reference>
<dbReference type="CDD" id="cd03380">
    <property type="entry name" value="PAP2_like_1"/>
    <property type="match status" value="2"/>
</dbReference>
<dbReference type="SMART" id="SM00014">
    <property type="entry name" value="acidPPc"/>
    <property type="match status" value="2"/>
</dbReference>
<dbReference type="SUPFAM" id="SSF48317">
    <property type="entry name" value="Acid phosphatase/Vanadium-dependent haloperoxidase"/>
    <property type="match status" value="2"/>
</dbReference>
<feature type="domain" description="Phosphatidic acid phosphatase type 2/haloperoxidase" evidence="1">
    <location>
        <begin position="337"/>
        <end position="443"/>
    </location>
</feature>